<dbReference type="KEGG" id="cfh:C1707_16770"/>
<keyword evidence="4" id="KW-1185">Reference proteome</keyword>
<accession>A0A2N5CUL6</accession>
<evidence type="ECO:0008006" key="5">
    <source>
        <dbReference type="Google" id="ProtNLM"/>
    </source>
</evidence>
<dbReference type="Proteomes" id="UP000234483">
    <property type="component" value="Unassembled WGS sequence"/>
</dbReference>
<evidence type="ECO:0000313" key="3">
    <source>
        <dbReference type="Proteomes" id="UP000234483"/>
    </source>
</evidence>
<evidence type="ECO:0000313" key="1">
    <source>
        <dbReference type="EMBL" id="AYV47776.1"/>
    </source>
</evidence>
<dbReference type="EMBL" id="PJRQ01000019">
    <property type="protein sequence ID" value="PLR16964.1"/>
    <property type="molecule type" value="Genomic_DNA"/>
</dbReference>
<evidence type="ECO:0000313" key="4">
    <source>
        <dbReference type="Proteomes" id="UP000281192"/>
    </source>
</evidence>
<dbReference type="OrthoDB" id="8755977at2"/>
<reference evidence="2 3" key="1">
    <citation type="submission" date="2017-12" db="EMBL/GenBank/DDBJ databases">
        <title>The genome sequence of Caulobacter flavus CGMCC1 15093.</title>
        <authorList>
            <person name="Gao J."/>
            <person name="Mao X."/>
            <person name="Sun J."/>
        </authorList>
    </citation>
    <scope>NUCLEOTIDE SEQUENCE [LARGE SCALE GENOMIC DNA]</scope>
    <source>
        <strain evidence="2 3">CGMCC1 15093</strain>
    </source>
</reference>
<dbReference type="Proteomes" id="UP000281192">
    <property type="component" value="Chromosome"/>
</dbReference>
<dbReference type="EMBL" id="CP026100">
    <property type="protein sequence ID" value="AYV47776.1"/>
    <property type="molecule type" value="Genomic_DNA"/>
</dbReference>
<evidence type="ECO:0000313" key="2">
    <source>
        <dbReference type="EMBL" id="PLR16964.1"/>
    </source>
</evidence>
<organism evidence="2 3">
    <name type="scientific">Caulobacter flavus</name>
    <dbReference type="NCBI Taxonomy" id="1679497"/>
    <lineage>
        <taxon>Bacteria</taxon>
        <taxon>Pseudomonadati</taxon>
        <taxon>Pseudomonadota</taxon>
        <taxon>Alphaproteobacteria</taxon>
        <taxon>Caulobacterales</taxon>
        <taxon>Caulobacteraceae</taxon>
        <taxon>Caulobacter</taxon>
    </lineage>
</organism>
<protein>
    <recommendedName>
        <fullName evidence="5">DUF1579 domain-containing protein</fullName>
    </recommendedName>
</protein>
<dbReference type="AlphaFoldDB" id="A0A2N5CUL6"/>
<sequence>MAAEDPPPTPPPAQVKALAGCWSGKGTVMGKPVAITLEAGPAAGGAMLLVEAGSHAEADPADVYAAHLLFGGRAVRDGEPASIVGFWADSFGGDGASMGRGASTADGFEVAYPYGDAAFVNRWTVAQDKVAWSIVMRGVSGKEQDFARYALVRTACK</sequence>
<reference evidence="1 4" key="2">
    <citation type="submission" date="2018-01" db="EMBL/GenBank/DDBJ databases">
        <title>Complete genome sequence of Caulobacter flavus RHGG3.</title>
        <authorList>
            <person name="Yang E."/>
        </authorList>
    </citation>
    <scope>NUCLEOTIDE SEQUENCE [LARGE SCALE GENOMIC DNA]</scope>
    <source>
        <strain evidence="1 4">RHGG3</strain>
    </source>
</reference>
<name>A0A2N5CUL6_9CAUL</name>
<proteinExistence type="predicted"/>
<gene>
    <name evidence="1" type="ORF">C1707_16770</name>
    <name evidence="2" type="ORF">CFHF_10810</name>
</gene>